<protein>
    <recommendedName>
        <fullName evidence="8">MutL C-terminal dimerisation domain-containing protein</fullName>
    </recommendedName>
</protein>
<feature type="compositionally biased region" description="Basic and acidic residues" evidence="3">
    <location>
        <begin position="440"/>
        <end position="449"/>
    </location>
</feature>
<dbReference type="GO" id="GO:0061982">
    <property type="term" value="P:meiosis I cell cycle process"/>
    <property type="evidence" value="ECO:0007669"/>
    <property type="project" value="UniProtKB-ARBA"/>
</dbReference>
<dbReference type="STRING" id="578458.D8PJT5"/>
<dbReference type="Pfam" id="PF01119">
    <property type="entry name" value="DNA_mis_repair"/>
    <property type="match status" value="1"/>
</dbReference>
<dbReference type="GO" id="GO:0032300">
    <property type="term" value="C:mismatch repair complex"/>
    <property type="evidence" value="ECO:0007669"/>
    <property type="project" value="InterPro"/>
</dbReference>
<dbReference type="Gene3D" id="3.30.230.10">
    <property type="match status" value="1"/>
</dbReference>
<dbReference type="VEuPathDB" id="FungiDB:SCHCODRAFT_01141888"/>
<dbReference type="Pfam" id="PF13589">
    <property type="entry name" value="HATPase_c_3"/>
    <property type="match status" value="1"/>
</dbReference>
<sequence length="816" mass="91085">MSRRLERLSEATQTRLRSTQILTSLPQLVSELVQNSLDAGARHVDVGVNCEEYGCWVRDDGCGMGRTDLDALAAGGGGERYVSSKVYAPNQVGEQATFGFRGEALASAADLCCLEIASRTARSRESWSIILKDRKTLYNGPAVRWRRETPGTVVCVRDAFYNLPVRRRSHPSPSRTLELIRQELSAYALVFPHVTFSLENTSTSQQSTSSSSNILRIPAVCVPSHDSGLVLTLAADKLDVDDLQTYTWACSGADVNRHPLAPSDMHRLIDQRFASSSFGMHALDEDGQNDLPKSEKRPVYVLNITVPPHQIDNCLEPAKAEVNFEDRRSVIDLLDRAVSSFLSRNGFRAATPSPRKRRKVAPDGPGVDVTPPRRAASMPKRVSAPVYIDRASSFPIASGARLDNGRPSTATRREEHEEIWTDETTGEVYIIDKRSGNSYRLKDERQRDAEPEEDPNGITHRGARRTLKLGHQSSATPAETPLWIRKALEANVSYAPTQNRQEPQRALSFQQRRMLQEQQARASQPQGRTAQEERRAYQFSTDDLRRARVIAQVDCKFIACMMQPAAASTKDDSSEKQRARSGLVLIDQHAADERVRVERYMRELCTGFTAARAGQQGVRCRALDPPKAILLTRKERQQLYVEENRRAFGWWGFRFTDEGEDVHGDALEGDMDDAGKGGSAYAQVEVVFVPEMIAEKLLLENELRDLVKGYLAKLADEGAPPRTSNVAADGSSGWLKALRWCPKELVDILNSKACRGAIMFNDPLSMAQCEKLIKQLTETAFPFQCAHGRPSLVPLIDLNDKAEHRTRSRLDWKSLQ</sequence>
<evidence type="ECO:0000259" key="4">
    <source>
        <dbReference type="SMART" id="SM00853"/>
    </source>
</evidence>
<dbReference type="InterPro" id="IPR038973">
    <property type="entry name" value="MutL/Mlh/Pms-like"/>
</dbReference>
<dbReference type="PROSITE" id="PS00058">
    <property type="entry name" value="DNA_MISMATCH_REPAIR_1"/>
    <property type="match status" value="1"/>
</dbReference>
<evidence type="ECO:0000256" key="3">
    <source>
        <dbReference type="SAM" id="MobiDB-lite"/>
    </source>
</evidence>
<organism evidence="7">
    <name type="scientific">Schizophyllum commune (strain H4-8 / FGSC 9210)</name>
    <name type="common">Split gill fungus</name>
    <dbReference type="NCBI Taxonomy" id="578458"/>
    <lineage>
        <taxon>Eukaryota</taxon>
        <taxon>Fungi</taxon>
        <taxon>Dikarya</taxon>
        <taxon>Basidiomycota</taxon>
        <taxon>Agaricomycotina</taxon>
        <taxon>Agaricomycetes</taxon>
        <taxon>Agaricomycetidae</taxon>
        <taxon>Agaricales</taxon>
        <taxon>Schizophyllaceae</taxon>
        <taxon>Schizophyllum</taxon>
    </lineage>
</organism>
<dbReference type="Proteomes" id="UP000007431">
    <property type="component" value="Unassembled WGS sequence"/>
</dbReference>
<feature type="region of interest" description="Disordered" evidence="3">
    <location>
        <begin position="440"/>
        <end position="480"/>
    </location>
</feature>
<dbReference type="PANTHER" id="PTHR10073">
    <property type="entry name" value="DNA MISMATCH REPAIR PROTEIN MLH, PMS, MUTL"/>
    <property type="match status" value="1"/>
</dbReference>
<dbReference type="GO" id="GO:0016887">
    <property type="term" value="F:ATP hydrolysis activity"/>
    <property type="evidence" value="ECO:0007669"/>
    <property type="project" value="InterPro"/>
</dbReference>
<feature type="non-terminal residue" evidence="6">
    <location>
        <position position="816"/>
    </location>
</feature>
<keyword evidence="2" id="KW-0227">DNA damage</keyword>
<evidence type="ECO:0000313" key="6">
    <source>
        <dbReference type="EMBL" id="EFJ01872.1"/>
    </source>
</evidence>
<evidence type="ECO:0000313" key="7">
    <source>
        <dbReference type="Proteomes" id="UP000007431"/>
    </source>
</evidence>
<dbReference type="GO" id="GO:0005524">
    <property type="term" value="F:ATP binding"/>
    <property type="evidence" value="ECO:0007669"/>
    <property type="project" value="InterPro"/>
</dbReference>
<feature type="compositionally biased region" description="Polar residues" evidence="3">
    <location>
        <begin position="494"/>
        <end position="529"/>
    </location>
</feature>
<dbReference type="eggNOG" id="KOG1977">
    <property type="taxonomic scope" value="Eukaryota"/>
</dbReference>
<gene>
    <name evidence="6" type="ORF">SCHCODRAFT_103012</name>
</gene>
<dbReference type="SUPFAM" id="SSF55874">
    <property type="entry name" value="ATPase domain of HSP90 chaperone/DNA topoisomerase II/histidine kinase"/>
    <property type="match status" value="1"/>
</dbReference>
<dbReference type="OMA" id="NKWPMFY"/>
<dbReference type="SMART" id="SM00853">
    <property type="entry name" value="MutL_C"/>
    <property type="match status" value="1"/>
</dbReference>
<evidence type="ECO:0000259" key="5">
    <source>
        <dbReference type="SMART" id="SM01340"/>
    </source>
</evidence>
<name>D8PJT5_SCHCM</name>
<evidence type="ECO:0000256" key="1">
    <source>
        <dbReference type="ARBA" id="ARBA00006082"/>
    </source>
</evidence>
<dbReference type="Gene3D" id="3.30.565.10">
    <property type="entry name" value="Histidine kinase-like ATPase, C-terminal domain"/>
    <property type="match status" value="1"/>
</dbReference>
<dbReference type="InterPro" id="IPR020568">
    <property type="entry name" value="Ribosomal_Su5_D2-typ_SF"/>
</dbReference>
<proteinExistence type="inferred from homology"/>
<dbReference type="GO" id="GO:0030983">
    <property type="term" value="F:mismatched DNA binding"/>
    <property type="evidence" value="ECO:0007669"/>
    <property type="project" value="InterPro"/>
</dbReference>
<dbReference type="InterPro" id="IPR042120">
    <property type="entry name" value="MutL_C_dimsub"/>
</dbReference>
<dbReference type="InterPro" id="IPR002099">
    <property type="entry name" value="MutL/Mlh/PMS"/>
</dbReference>
<dbReference type="SUPFAM" id="SSF118116">
    <property type="entry name" value="DNA mismatch repair protein MutL"/>
    <property type="match status" value="1"/>
</dbReference>
<keyword evidence="7" id="KW-1185">Reference proteome</keyword>
<dbReference type="InterPro" id="IPR037198">
    <property type="entry name" value="MutL_C_sf"/>
</dbReference>
<comment type="similarity">
    <text evidence="1">Belongs to the DNA mismatch repair MutL/HexB family.</text>
</comment>
<evidence type="ECO:0008006" key="8">
    <source>
        <dbReference type="Google" id="ProtNLM"/>
    </source>
</evidence>
<dbReference type="GO" id="GO:0140664">
    <property type="term" value="F:ATP-dependent DNA damage sensor activity"/>
    <property type="evidence" value="ECO:0007669"/>
    <property type="project" value="InterPro"/>
</dbReference>
<dbReference type="InterPro" id="IPR013507">
    <property type="entry name" value="DNA_mismatch_S5_2-like"/>
</dbReference>
<dbReference type="SUPFAM" id="SSF54211">
    <property type="entry name" value="Ribosomal protein S5 domain 2-like"/>
    <property type="match status" value="1"/>
</dbReference>
<reference evidence="6 7" key="1">
    <citation type="journal article" date="2010" name="Nat. Biotechnol.">
        <title>Genome sequence of the model mushroom Schizophyllum commune.</title>
        <authorList>
            <person name="Ohm R.A."/>
            <person name="de Jong J.F."/>
            <person name="Lugones L.G."/>
            <person name="Aerts A."/>
            <person name="Kothe E."/>
            <person name="Stajich J.E."/>
            <person name="de Vries R.P."/>
            <person name="Record E."/>
            <person name="Levasseur A."/>
            <person name="Baker S.E."/>
            <person name="Bartholomew K.A."/>
            <person name="Coutinho P.M."/>
            <person name="Erdmann S."/>
            <person name="Fowler T.J."/>
            <person name="Gathman A.C."/>
            <person name="Lombard V."/>
            <person name="Henrissat B."/>
            <person name="Knabe N."/>
            <person name="Kuees U."/>
            <person name="Lilly W.W."/>
            <person name="Lindquist E."/>
            <person name="Lucas S."/>
            <person name="Magnuson J.K."/>
            <person name="Piumi F."/>
            <person name="Raudaskoski M."/>
            <person name="Salamov A."/>
            <person name="Schmutz J."/>
            <person name="Schwarze F.W.M.R."/>
            <person name="vanKuyk P.A."/>
            <person name="Horton J.S."/>
            <person name="Grigoriev I.V."/>
            <person name="Woesten H.A.B."/>
        </authorList>
    </citation>
    <scope>NUCLEOTIDE SEQUENCE [LARGE SCALE GENOMIC DNA]</scope>
    <source>
        <strain evidence="7">H4-8 / FGSC 9210</strain>
    </source>
</reference>
<dbReference type="HOGENOM" id="CLU_005415_1_0_1"/>
<dbReference type="InterPro" id="IPR014721">
    <property type="entry name" value="Ribsml_uS5_D2-typ_fold_subgr"/>
</dbReference>
<dbReference type="CDD" id="cd00782">
    <property type="entry name" value="MutL_Trans"/>
    <property type="match status" value="1"/>
</dbReference>
<dbReference type="SMART" id="SM01340">
    <property type="entry name" value="DNA_mis_repair"/>
    <property type="match status" value="1"/>
</dbReference>
<dbReference type="InterPro" id="IPR014790">
    <property type="entry name" value="MutL_C"/>
</dbReference>
<dbReference type="EMBL" id="GL377302">
    <property type="protein sequence ID" value="EFJ01872.1"/>
    <property type="molecule type" value="Genomic_DNA"/>
</dbReference>
<feature type="domain" description="DNA mismatch repair protein S5" evidence="5">
    <location>
        <begin position="230"/>
        <end position="343"/>
    </location>
</feature>
<feature type="region of interest" description="Disordered" evidence="3">
    <location>
        <begin position="347"/>
        <end position="382"/>
    </location>
</feature>
<dbReference type="InParanoid" id="D8PJT5"/>
<dbReference type="Gene3D" id="3.30.1540.20">
    <property type="entry name" value="MutL, C-terminal domain, dimerisation subdomain"/>
    <property type="match status" value="2"/>
</dbReference>
<dbReference type="NCBIfam" id="TIGR00585">
    <property type="entry name" value="mutl"/>
    <property type="match status" value="1"/>
</dbReference>
<dbReference type="PANTHER" id="PTHR10073:SF47">
    <property type="entry name" value="DNA MISMATCH REPAIR PROTEIN MLH3"/>
    <property type="match status" value="1"/>
</dbReference>
<dbReference type="GO" id="GO:0006298">
    <property type="term" value="P:mismatch repair"/>
    <property type="evidence" value="ECO:0007669"/>
    <property type="project" value="InterPro"/>
</dbReference>
<dbReference type="AlphaFoldDB" id="D8PJT5"/>
<feature type="region of interest" description="Disordered" evidence="3">
    <location>
        <begin position="494"/>
        <end position="534"/>
    </location>
</feature>
<evidence type="ECO:0000256" key="2">
    <source>
        <dbReference type="ARBA" id="ARBA00022763"/>
    </source>
</evidence>
<dbReference type="InterPro" id="IPR014762">
    <property type="entry name" value="DNA_mismatch_repair_CS"/>
</dbReference>
<dbReference type="InterPro" id="IPR036890">
    <property type="entry name" value="HATPase_C_sf"/>
</dbReference>
<feature type="domain" description="MutL C-terminal dimerisation" evidence="4">
    <location>
        <begin position="549"/>
        <end position="764"/>
    </location>
</feature>
<accession>D8PJT5</accession>
<feature type="region of interest" description="Disordered" evidence="3">
    <location>
        <begin position="397"/>
        <end position="421"/>
    </location>
</feature>